<protein>
    <submittedName>
        <fullName evidence="4">MFS_1_like domain-containing protein</fullName>
    </submittedName>
</protein>
<dbReference type="AlphaFoldDB" id="A0A0M3KJ87"/>
<keyword evidence="1" id="KW-0812">Transmembrane</keyword>
<evidence type="ECO:0000313" key="3">
    <source>
        <dbReference type="Proteomes" id="UP000267096"/>
    </source>
</evidence>
<dbReference type="EMBL" id="UYRR01039597">
    <property type="protein sequence ID" value="VDK76863.1"/>
    <property type="molecule type" value="Genomic_DNA"/>
</dbReference>
<gene>
    <name evidence="2" type="ORF">ASIM_LOCUS20436</name>
</gene>
<evidence type="ECO:0000256" key="1">
    <source>
        <dbReference type="SAM" id="Phobius"/>
    </source>
</evidence>
<dbReference type="WBParaSite" id="ASIM_0002105901-mRNA-1">
    <property type="protein sequence ID" value="ASIM_0002105901-mRNA-1"/>
    <property type="gene ID" value="ASIM_0002105901"/>
</dbReference>
<name>A0A0M3KJ87_ANISI</name>
<organism evidence="4">
    <name type="scientific">Anisakis simplex</name>
    <name type="common">Herring worm</name>
    <dbReference type="NCBI Taxonomy" id="6269"/>
    <lineage>
        <taxon>Eukaryota</taxon>
        <taxon>Metazoa</taxon>
        <taxon>Ecdysozoa</taxon>
        <taxon>Nematoda</taxon>
        <taxon>Chromadorea</taxon>
        <taxon>Rhabditida</taxon>
        <taxon>Spirurina</taxon>
        <taxon>Ascaridomorpha</taxon>
        <taxon>Ascaridoidea</taxon>
        <taxon>Anisakidae</taxon>
        <taxon>Anisakis</taxon>
        <taxon>Anisakis simplex complex</taxon>
    </lineage>
</organism>
<accession>A0A0M3KJ87</accession>
<reference evidence="2 3" key="2">
    <citation type="submission" date="2018-11" db="EMBL/GenBank/DDBJ databases">
        <authorList>
            <consortium name="Pathogen Informatics"/>
        </authorList>
    </citation>
    <scope>NUCLEOTIDE SEQUENCE [LARGE SCALE GENOMIC DNA]</scope>
</reference>
<sequence>MDAPFALCSNLINSLRKEVGSFDRGKAKIRCKMSTPIQGAFWMIVTSLCFWGIGRALPAALLTPLAEDNLDKDRFIYFVAAISATKVAGPALGFILHGLTQRWYYTLQGFLLTLLFYNVEL</sequence>
<keyword evidence="1" id="KW-1133">Transmembrane helix</keyword>
<evidence type="ECO:0000313" key="4">
    <source>
        <dbReference type="WBParaSite" id="ASIM_0002105901-mRNA-1"/>
    </source>
</evidence>
<proteinExistence type="predicted"/>
<feature type="transmembrane region" description="Helical" evidence="1">
    <location>
        <begin position="40"/>
        <end position="63"/>
    </location>
</feature>
<evidence type="ECO:0000313" key="2">
    <source>
        <dbReference type="EMBL" id="VDK76863.1"/>
    </source>
</evidence>
<dbReference type="Proteomes" id="UP000267096">
    <property type="component" value="Unassembled WGS sequence"/>
</dbReference>
<keyword evidence="1" id="KW-0472">Membrane</keyword>
<keyword evidence="3" id="KW-1185">Reference proteome</keyword>
<feature type="transmembrane region" description="Helical" evidence="1">
    <location>
        <begin position="75"/>
        <end position="96"/>
    </location>
</feature>
<reference evidence="4" key="1">
    <citation type="submission" date="2017-02" db="UniProtKB">
        <authorList>
            <consortium name="WormBaseParasite"/>
        </authorList>
    </citation>
    <scope>IDENTIFICATION</scope>
</reference>